<evidence type="ECO:0000259" key="1">
    <source>
        <dbReference type="Pfam" id="PF13503"/>
    </source>
</evidence>
<dbReference type="RefSeq" id="WP_201093524.1">
    <property type="nucleotide sequence ID" value="NZ_CP067393.1"/>
</dbReference>
<gene>
    <name evidence="2" type="ORF">JHT90_02095</name>
</gene>
<dbReference type="Proteomes" id="UP000595278">
    <property type="component" value="Chromosome"/>
</dbReference>
<feature type="domain" description="DUF4123" evidence="1">
    <location>
        <begin position="26"/>
        <end position="139"/>
    </location>
</feature>
<dbReference type="Pfam" id="PF13503">
    <property type="entry name" value="DUF4123"/>
    <property type="match status" value="1"/>
</dbReference>
<accession>A0A974NGC0</accession>
<keyword evidence="3" id="KW-1185">Reference proteome</keyword>
<protein>
    <submittedName>
        <fullName evidence="2">DUF4123 domain-containing protein</fullName>
    </submittedName>
</protein>
<evidence type="ECO:0000313" key="2">
    <source>
        <dbReference type="EMBL" id="QQP86069.1"/>
    </source>
</evidence>
<reference evidence="2 3" key="1">
    <citation type="submission" date="2021-01" db="EMBL/GenBank/DDBJ databases">
        <title>Entomomonas sp. F2A isolated from a house cricket (Acheta domesticus).</title>
        <authorList>
            <person name="Spergser J."/>
            <person name="Busse H.-J."/>
        </authorList>
    </citation>
    <scope>NUCLEOTIDE SEQUENCE [LARGE SCALE GENOMIC DNA]</scope>
    <source>
        <strain evidence="2 3">F2A</strain>
    </source>
</reference>
<dbReference type="AlphaFoldDB" id="A0A974NGC0"/>
<dbReference type="EMBL" id="CP067393">
    <property type="protein sequence ID" value="QQP86069.1"/>
    <property type="molecule type" value="Genomic_DNA"/>
</dbReference>
<name>A0A974NGC0_9GAMM</name>
<dbReference type="KEGG" id="eaz:JHT90_02095"/>
<sequence length="298" mass="34661">MNELSLLGMKYQEVLKNLPWQKETISLLLDGINVKNIFKVIFSVQPVAKFEVLYLQTRFHELKEVSPCLIKIDSPASPYLQKFFAHLDDEWGYIVTSDRPWDEQVKHLRDLLVVLMPPNNQQVMLKIADPLVATELFKIAQETNNQLFGPFNHILTTDILNQEFHHYQKLTKNIIPLTLPYTLTESENNALDKVDIKRSQQNLYQHMQTYFPDFLNHYPKKQRRLAINHIIEEAEQLGYNSPMTQAFYLNIYGYLGDNALQDHPQITQLIKEQNIESLKLAAQRAQQISVQQASKGIA</sequence>
<organism evidence="2 3">
    <name type="scientific">Entomomonas asaccharolytica</name>
    <dbReference type="NCBI Taxonomy" id="2785331"/>
    <lineage>
        <taxon>Bacteria</taxon>
        <taxon>Pseudomonadati</taxon>
        <taxon>Pseudomonadota</taxon>
        <taxon>Gammaproteobacteria</taxon>
        <taxon>Pseudomonadales</taxon>
        <taxon>Pseudomonadaceae</taxon>
        <taxon>Entomomonas</taxon>
    </lineage>
</organism>
<evidence type="ECO:0000313" key="3">
    <source>
        <dbReference type="Proteomes" id="UP000595278"/>
    </source>
</evidence>
<dbReference type="InterPro" id="IPR025391">
    <property type="entry name" value="DUF4123"/>
</dbReference>
<proteinExistence type="predicted"/>